<evidence type="ECO:0000256" key="1">
    <source>
        <dbReference type="SAM" id="MobiDB-lite"/>
    </source>
</evidence>
<dbReference type="KEGG" id="sre:PTSG_08711"/>
<accession>F2UKG7</accession>
<organism evidence="3">
    <name type="scientific">Salpingoeca rosetta (strain ATCC 50818 / BSB-021)</name>
    <dbReference type="NCBI Taxonomy" id="946362"/>
    <lineage>
        <taxon>Eukaryota</taxon>
        <taxon>Choanoflagellata</taxon>
        <taxon>Craspedida</taxon>
        <taxon>Salpingoecidae</taxon>
        <taxon>Salpingoeca</taxon>
    </lineage>
</organism>
<feature type="region of interest" description="Disordered" evidence="1">
    <location>
        <begin position="132"/>
        <end position="167"/>
    </location>
</feature>
<evidence type="ECO:0008006" key="4">
    <source>
        <dbReference type="Google" id="ProtNLM"/>
    </source>
</evidence>
<dbReference type="RefSeq" id="XP_004990504.1">
    <property type="nucleotide sequence ID" value="XM_004990447.1"/>
</dbReference>
<dbReference type="GeneID" id="16071060"/>
<dbReference type="GO" id="GO:0000266">
    <property type="term" value="P:mitochondrial fission"/>
    <property type="evidence" value="ECO:0007669"/>
    <property type="project" value="TreeGrafter"/>
</dbReference>
<dbReference type="GO" id="GO:0005739">
    <property type="term" value="C:mitochondrion"/>
    <property type="evidence" value="ECO:0007669"/>
    <property type="project" value="TreeGrafter"/>
</dbReference>
<dbReference type="InParanoid" id="F2UKG7"/>
<feature type="compositionally biased region" description="Basic and acidic residues" evidence="1">
    <location>
        <begin position="260"/>
        <end position="274"/>
    </location>
</feature>
<feature type="region of interest" description="Disordered" evidence="1">
    <location>
        <begin position="349"/>
        <end position="377"/>
    </location>
</feature>
<keyword evidence="3" id="KW-1185">Reference proteome</keyword>
<feature type="compositionally biased region" description="Pro residues" evidence="1">
    <location>
        <begin position="208"/>
        <end position="217"/>
    </location>
</feature>
<reference evidence="2" key="1">
    <citation type="submission" date="2009-08" db="EMBL/GenBank/DDBJ databases">
        <title>Annotation of Salpingoeca rosetta.</title>
        <authorList>
            <consortium name="The Broad Institute Genome Sequencing Platform"/>
            <person name="Russ C."/>
            <person name="Cuomo C."/>
            <person name="Burger G."/>
            <person name="Gray M.W."/>
            <person name="Holland P.W.H."/>
            <person name="King N."/>
            <person name="Lang F.B.F."/>
            <person name="Roger A.J."/>
            <person name="Ruiz-Trillo I."/>
            <person name="Young S.K."/>
            <person name="Zeng Q."/>
            <person name="Gargeya S."/>
            <person name="Alvarado L."/>
            <person name="Berlin A."/>
            <person name="Chapman S.B."/>
            <person name="Chen Z."/>
            <person name="Freedman E."/>
            <person name="Gellesch M."/>
            <person name="Goldberg J."/>
            <person name="Griggs A."/>
            <person name="Gujja S."/>
            <person name="Heilman E."/>
            <person name="Heiman D."/>
            <person name="Howarth C."/>
            <person name="Mehta T."/>
            <person name="Neiman D."/>
            <person name="Pearson M."/>
            <person name="Roberts A."/>
            <person name="Saif S."/>
            <person name="Shea T."/>
            <person name="Shenoy N."/>
            <person name="Sisk P."/>
            <person name="Stolte C."/>
            <person name="Sykes S."/>
            <person name="White J."/>
            <person name="Yandava C."/>
            <person name="Haas B."/>
            <person name="Nusbaum C."/>
            <person name="Birren B."/>
        </authorList>
    </citation>
    <scope>NUCLEOTIDE SEQUENCE [LARGE SCALE GENOMIC DNA]</scope>
    <source>
        <strain evidence="2">ATCC 50818</strain>
    </source>
</reference>
<dbReference type="PANTHER" id="PTHR14215:SF0">
    <property type="entry name" value="WH2 DOMAIN-CONTAINING PROTEIN"/>
    <property type="match status" value="1"/>
</dbReference>
<feature type="compositionally biased region" description="Pro residues" evidence="1">
    <location>
        <begin position="224"/>
        <end position="236"/>
    </location>
</feature>
<protein>
    <recommendedName>
        <fullName evidence="4">WH2 domain-containing protein</fullName>
    </recommendedName>
</protein>
<dbReference type="AlphaFoldDB" id="F2UKG7"/>
<proteinExistence type="predicted"/>
<feature type="region of interest" description="Disordered" evidence="1">
    <location>
        <begin position="188"/>
        <end position="304"/>
    </location>
</feature>
<dbReference type="EMBL" id="GL832978">
    <property type="protein sequence ID" value="EGD77616.1"/>
    <property type="molecule type" value="Genomic_DNA"/>
</dbReference>
<dbReference type="STRING" id="946362.F2UKG7"/>
<dbReference type="Pfam" id="PF05308">
    <property type="entry name" value="Mito_fiss_reg"/>
    <property type="match status" value="1"/>
</dbReference>
<sequence>MTNYPYQLAIEQGEASWPVAQSAPLYAYKSLVRRVAIAFPSPHPYRLKIRVPLTRKEVEDRLTAIGEIDEEAPLQQKRRGHYVPSLVDVGRIYNSQHNTRMHHRAHVLASAPTSQQQQELEEDAVAMEAQQVGPKKLADDDDDEGVQDASAHDTPTKQAPKESSEQMAALQAELDRLKRMIADVVVQQEQMAQQTPRHPSTPSMSTTAPPPPPPPLPFVAGSGAPPPPPPPPPPPGLLDAKQKPSIQEIIRANKKGQKVPYEKDKRPSMADVLKDLGTVKLRSVQRSPGGTPIASRKRESMPATNDPAALIAAALKKKFAQRRKAMREDEEEEDDEDWADKENEIIARRKTKAAAAKEQPAFGRHLLKKTNTPVAQE</sequence>
<evidence type="ECO:0000313" key="2">
    <source>
        <dbReference type="EMBL" id="EGD77616.1"/>
    </source>
</evidence>
<gene>
    <name evidence="2" type="ORF">PTSG_08711</name>
</gene>
<name>F2UKG7_SALR5</name>
<dbReference type="eggNOG" id="ENOG502QUU8">
    <property type="taxonomic scope" value="Eukaryota"/>
</dbReference>
<evidence type="ECO:0000313" key="3">
    <source>
        <dbReference type="Proteomes" id="UP000007799"/>
    </source>
</evidence>
<feature type="compositionally biased region" description="Polar residues" evidence="1">
    <location>
        <begin position="188"/>
        <end position="198"/>
    </location>
</feature>
<dbReference type="OrthoDB" id="2133332at2759"/>
<dbReference type="PANTHER" id="PTHR14215">
    <property type="entry name" value="PROTEIN OF UNKNOWN FUNCTION DUF729"/>
    <property type="match status" value="1"/>
</dbReference>
<dbReference type="GO" id="GO:0009060">
    <property type="term" value="P:aerobic respiration"/>
    <property type="evidence" value="ECO:0007669"/>
    <property type="project" value="TreeGrafter"/>
</dbReference>
<dbReference type="Proteomes" id="UP000007799">
    <property type="component" value="Unassembled WGS sequence"/>
</dbReference>
<feature type="compositionally biased region" description="Basic and acidic residues" evidence="1">
    <location>
        <begin position="150"/>
        <end position="164"/>
    </location>
</feature>
<dbReference type="InterPro" id="IPR007972">
    <property type="entry name" value="Mtfr1"/>
</dbReference>